<dbReference type="GO" id="GO:0030154">
    <property type="term" value="P:cell differentiation"/>
    <property type="evidence" value="ECO:0007669"/>
    <property type="project" value="UniProtKB-KW"/>
</dbReference>
<dbReference type="PANTHER" id="PTHR36349:SF2">
    <property type="entry name" value="PROTEIN CLAVATA 3"/>
    <property type="match status" value="1"/>
</dbReference>
<dbReference type="GO" id="GO:0005576">
    <property type="term" value="C:extracellular region"/>
    <property type="evidence" value="ECO:0007669"/>
    <property type="project" value="UniProtKB-SubCell"/>
</dbReference>
<keyword evidence="3" id="KW-0964">Secreted</keyword>
<dbReference type="AlphaFoldDB" id="A0A834WL06"/>
<dbReference type="Proteomes" id="UP000634136">
    <property type="component" value="Unassembled WGS sequence"/>
</dbReference>
<comment type="similarity">
    <text evidence="2">Belongs to the CLV3/ESR signal peptide family.</text>
</comment>
<feature type="region of interest" description="Disordered" evidence="6">
    <location>
        <begin position="72"/>
        <end position="98"/>
    </location>
</feature>
<comment type="caution">
    <text evidence="8">The sequence shown here is derived from an EMBL/GenBank/DDBJ whole genome shotgun (WGS) entry which is preliminary data.</text>
</comment>
<proteinExistence type="inferred from homology"/>
<comment type="subcellular location">
    <subcellularLocation>
        <location evidence="1">Secreted</location>
    </subcellularLocation>
</comment>
<evidence type="ECO:0000256" key="6">
    <source>
        <dbReference type="SAM" id="MobiDB-lite"/>
    </source>
</evidence>
<sequence length="98" mass="10624">MASKSILASLIFLALLYLLLIMTHPSAHYKQGLGAKASPLMVAPSRKLVEALYGLKDEKTSTKDDIGRMYGSALRKVPSGPDPLHHNGANPKMKPRTP</sequence>
<accession>A0A834WL06</accession>
<feature type="signal peptide" evidence="7">
    <location>
        <begin position="1"/>
        <end position="27"/>
    </location>
</feature>
<evidence type="ECO:0000256" key="2">
    <source>
        <dbReference type="ARBA" id="ARBA00005416"/>
    </source>
</evidence>
<keyword evidence="4 7" id="KW-0732">Signal</keyword>
<protein>
    <submittedName>
        <fullName evidence="8">Protein CLAVATA 3</fullName>
    </submittedName>
</protein>
<gene>
    <name evidence="8" type="ORF">G2W53_021335</name>
</gene>
<evidence type="ECO:0000313" key="9">
    <source>
        <dbReference type="Proteomes" id="UP000634136"/>
    </source>
</evidence>
<evidence type="ECO:0000256" key="7">
    <source>
        <dbReference type="SAM" id="SignalP"/>
    </source>
</evidence>
<reference evidence="8" key="1">
    <citation type="submission" date="2020-09" db="EMBL/GenBank/DDBJ databases">
        <title>Genome-Enabled Discovery of Anthraquinone Biosynthesis in Senna tora.</title>
        <authorList>
            <person name="Kang S.-H."/>
            <person name="Pandey R.P."/>
            <person name="Lee C.-M."/>
            <person name="Sim J.-S."/>
            <person name="Jeong J.-T."/>
            <person name="Choi B.-S."/>
            <person name="Jung M."/>
            <person name="Ginzburg D."/>
            <person name="Zhao K."/>
            <person name="Won S.Y."/>
            <person name="Oh T.-J."/>
            <person name="Yu Y."/>
            <person name="Kim N.-H."/>
            <person name="Lee O.R."/>
            <person name="Lee T.-H."/>
            <person name="Bashyal P."/>
            <person name="Kim T.-S."/>
            <person name="Lee W.-H."/>
            <person name="Kawkins C."/>
            <person name="Kim C.-K."/>
            <person name="Kim J.S."/>
            <person name="Ahn B.O."/>
            <person name="Rhee S.Y."/>
            <person name="Sohng J.K."/>
        </authorList>
    </citation>
    <scope>NUCLEOTIDE SEQUENCE</scope>
    <source>
        <tissue evidence="8">Leaf</tissue>
    </source>
</reference>
<dbReference type="OrthoDB" id="1862509at2759"/>
<dbReference type="GO" id="GO:0033612">
    <property type="term" value="F:receptor serine/threonine kinase binding"/>
    <property type="evidence" value="ECO:0007669"/>
    <property type="project" value="InterPro"/>
</dbReference>
<evidence type="ECO:0000256" key="4">
    <source>
        <dbReference type="ARBA" id="ARBA00022729"/>
    </source>
</evidence>
<evidence type="ECO:0000256" key="3">
    <source>
        <dbReference type="ARBA" id="ARBA00022525"/>
    </source>
</evidence>
<feature type="chain" id="PRO_5032909595" evidence="7">
    <location>
        <begin position="28"/>
        <end position="98"/>
    </location>
</feature>
<dbReference type="InterPro" id="IPR044962">
    <property type="entry name" value="CLV3/ESR"/>
</dbReference>
<keyword evidence="5" id="KW-0221">Differentiation</keyword>
<evidence type="ECO:0000256" key="5">
    <source>
        <dbReference type="ARBA" id="ARBA00022782"/>
    </source>
</evidence>
<keyword evidence="9" id="KW-1185">Reference proteome</keyword>
<organism evidence="8 9">
    <name type="scientific">Senna tora</name>
    <dbReference type="NCBI Taxonomy" id="362788"/>
    <lineage>
        <taxon>Eukaryota</taxon>
        <taxon>Viridiplantae</taxon>
        <taxon>Streptophyta</taxon>
        <taxon>Embryophyta</taxon>
        <taxon>Tracheophyta</taxon>
        <taxon>Spermatophyta</taxon>
        <taxon>Magnoliopsida</taxon>
        <taxon>eudicotyledons</taxon>
        <taxon>Gunneridae</taxon>
        <taxon>Pentapetalae</taxon>
        <taxon>rosids</taxon>
        <taxon>fabids</taxon>
        <taxon>Fabales</taxon>
        <taxon>Fabaceae</taxon>
        <taxon>Caesalpinioideae</taxon>
        <taxon>Cassia clade</taxon>
        <taxon>Senna</taxon>
    </lineage>
</organism>
<name>A0A834WL06_9FABA</name>
<evidence type="ECO:0000256" key="1">
    <source>
        <dbReference type="ARBA" id="ARBA00004613"/>
    </source>
</evidence>
<dbReference type="EMBL" id="JAAIUW010000007">
    <property type="protein sequence ID" value="KAF7823191.1"/>
    <property type="molecule type" value="Genomic_DNA"/>
</dbReference>
<dbReference type="PANTHER" id="PTHR36349">
    <property type="entry name" value="PROTEIN CLAVATA 3"/>
    <property type="match status" value="1"/>
</dbReference>
<evidence type="ECO:0000313" key="8">
    <source>
        <dbReference type="EMBL" id="KAF7823191.1"/>
    </source>
</evidence>